<dbReference type="Proteomes" id="UP001527202">
    <property type="component" value="Unassembled WGS sequence"/>
</dbReference>
<dbReference type="GO" id="GO:0050131">
    <property type="term" value="F:N-methyl-L-amino-acid oxidase activity"/>
    <property type="evidence" value="ECO:0007669"/>
    <property type="project" value="UniProtKB-EC"/>
</dbReference>
<comment type="cofactor">
    <cofactor evidence="1">
        <name>FAD</name>
        <dbReference type="ChEBI" id="CHEBI:57692"/>
    </cofactor>
</comment>
<keyword evidence="2" id="KW-0285">Flavoprotein</keyword>
<dbReference type="KEGG" id="pchi:PC41400_26380"/>
<dbReference type="PANTHER" id="PTHR10961:SF7">
    <property type="entry name" value="FAD DEPENDENT OXIDOREDUCTASE DOMAIN-CONTAINING PROTEIN"/>
    <property type="match status" value="1"/>
</dbReference>
<reference evidence="7 8" key="1">
    <citation type="submission" date="2018-01" db="EMBL/GenBank/DDBJ databases">
        <title>The whole genome sequencing and assembly of Paenibacillus chitinolyticus KCCM 41400 strain.</title>
        <authorList>
            <person name="Kim J.-Y."/>
            <person name="Park M.-K."/>
            <person name="Lee Y.-J."/>
            <person name="Yi H."/>
            <person name="Bahn Y.-S."/>
            <person name="Kim J.F."/>
            <person name="Lee D.-W."/>
        </authorList>
    </citation>
    <scope>NUCLEOTIDE SEQUENCE [LARGE SCALE GENOMIC DNA]</scope>
    <source>
        <strain evidence="7 8">KCCM 41400</strain>
    </source>
</reference>
<protein>
    <submittedName>
        <fullName evidence="7">N-methyl-L-tryptophan oxidase</fullName>
        <ecNumber evidence="6">1.5.3.2</ecNumber>
    </submittedName>
</protein>
<dbReference type="GO" id="GO:0008115">
    <property type="term" value="F:sarcosine oxidase activity"/>
    <property type="evidence" value="ECO:0007669"/>
    <property type="project" value="TreeGrafter"/>
</dbReference>
<keyword evidence="3" id="KW-0274">FAD</keyword>
<name>A0A410X319_9BACL</name>
<dbReference type="Proteomes" id="UP000288943">
    <property type="component" value="Chromosome"/>
</dbReference>
<dbReference type="InterPro" id="IPR006076">
    <property type="entry name" value="FAD-dep_OxRdtase"/>
</dbReference>
<dbReference type="InterPro" id="IPR045170">
    <property type="entry name" value="MTOX"/>
</dbReference>
<evidence type="ECO:0000313" key="6">
    <source>
        <dbReference type="EMBL" id="MCY9595229.1"/>
    </source>
</evidence>
<gene>
    <name evidence="6" type="primary">solA</name>
    <name evidence="6" type="ORF">M5X16_05510</name>
    <name evidence="7" type="ORF">PC41400_26380</name>
</gene>
<proteinExistence type="predicted"/>
<evidence type="ECO:0000256" key="3">
    <source>
        <dbReference type="ARBA" id="ARBA00022827"/>
    </source>
</evidence>
<dbReference type="SUPFAM" id="SSF51905">
    <property type="entry name" value="FAD/NAD(P)-binding domain"/>
    <property type="match status" value="1"/>
</dbReference>
<dbReference type="GO" id="GO:0005829">
    <property type="term" value="C:cytosol"/>
    <property type="evidence" value="ECO:0007669"/>
    <property type="project" value="TreeGrafter"/>
</dbReference>
<organism evidence="7 8">
    <name type="scientific">Paenibacillus chitinolyticus</name>
    <dbReference type="NCBI Taxonomy" id="79263"/>
    <lineage>
        <taxon>Bacteria</taxon>
        <taxon>Bacillati</taxon>
        <taxon>Bacillota</taxon>
        <taxon>Bacilli</taxon>
        <taxon>Bacillales</taxon>
        <taxon>Paenibacillaceae</taxon>
        <taxon>Paenibacillus</taxon>
    </lineage>
</organism>
<dbReference type="RefSeq" id="WP_042234571.1">
    <property type="nucleotide sequence ID" value="NZ_CP026520.1"/>
</dbReference>
<reference evidence="6 9" key="2">
    <citation type="submission" date="2022-05" db="EMBL/GenBank/DDBJ databases">
        <title>Genome Sequencing of Bee-Associated Microbes.</title>
        <authorList>
            <person name="Dunlap C."/>
        </authorList>
    </citation>
    <scope>NUCLEOTIDE SEQUENCE [LARGE SCALE GENOMIC DNA]</scope>
    <source>
        <strain evidence="6 9">NRRL B-23120</strain>
    </source>
</reference>
<dbReference type="EMBL" id="CP026520">
    <property type="protein sequence ID" value="QAV21006.1"/>
    <property type="molecule type" value="Genomic_DNA"/>
</dbReference>
<dbReference type="GO" id="GO:0050660">
    <property type="term" value="F:flavin adenine dinucleotide binding"/>
    <property type="evidence" value="ECO:0007669"/>
    <property type="project" value="InterPro"/>
</dbReference>
<dbReference type="OrthoDB" id="9794226at2"/>
<dbReference type="PANTHER" id="PTHR10961">
    <property type="entry name" value="PEROXISOMAL SARCOSINE OXIDASE"/>
    <property type="match status" value="1"/>
</dbReference>
<evidence type="ECO:0000313" key="9">
    <source>
        <dbReference type="Proteomes" id="UP001527202"/>
    </source>
</evidence>
<dbReference type="AlphaFoldDB" id="A0A410X319"/>
<feature type="domain" description="FAD dependent oxidoreductase" evidence="5">
    <location>
        <begin position="6"/>
        <end position="357"/>
    </location>
</feature>
<dbReference type="SUPFAM" id="SSF54373">
    <property type="entry name" value="FAD-linked reductases, C-terminal domain"/>
    <property type="match status" value="1"/>
</dbReference>
<evidence type="ECO:0000259" key="5">
    <source>
        <dbReference type="Pfam" id="PF01266"/>
    </source>
</evidence>
<evidence type="ECO:0000313" key="8">
    <source>
        <dbReference type="Proteomes" id="UP000288943"/>
    </source>
</evidence>
<dbReference type="InterPro" id="IPR036188">
    <property type="entry name" value="FAD/NAD-bd_sf"/>
</dbReference>
<evidence type="ECO:0000256" key="4">
    <source>
        <dbReference type="ARBA" id="ARBA00023002"/>
    </source>
</evidence>
<dbReference type="EMBL" id="JAMDMJ010000006">
    <property type="protein sequence ID" value="MCY9595229.1"/>
    <property type="molecule type" value="Genomic_DNA"/>
</dbReference>
<dbReference type="Gene3D" id="3.30.9.10">
    <property type="entry name" value="D-Amino Acid Oxidase, subunit A, domain 2"/>
    <property type="match status" value="1"/>
</dbReference>
<keyword evidence="4 6" id="KW-0560">Oxidoreductase</keyword>
<dbReference type="EC" id="1.5.3.2" evidence="6"/>
<accession>A0A410X319</accession>
<evidence type="ECO:0000313" key="7">
    <source>
        <dbReference type="EMBL" id="QAV21006.1"/>
    </source>
</evidence>
<evidence type="ECO:0000256" key="1">
    <source>
        <dbReference type="ARBA" id="ARBA00001974"/>
    </source>
</evidence>
<evidence type="ECO:0000256" key="2">
    <source>
        <dbReference type="ARBA" id="ARBA00022630"/>
    </source>
</evidence>
<dbReference type="Pfam" id="PF01266">
    <property type="entry name" value="DAO"/>
    <property type="match status" value="1"/>
</dbReference>
<dbReference type="NCBIfam" id="NF008425">
    <property type="entry name" value="PRK11259.1"/>
    <property type="match status" value="1"/>
</dbReference>
<sequence length="376" mass="40294">MRTRYDVIIIGAGSMGLSAGYQLASSGVRTLLLDAGNPPHEEGSHHGETRLIRHAYGGASAYVPLALRAQKLWEELERLSGETLLRTTGVLNVSREETANHRSKIANARRYGVPLEELDAADIHRRWPGFSLPEGWSGLYEPDGGVLLSEACLRVYRRLALEAGAELLTDTPVRSVRLDGGEAAVTTPAGTFASGRLIVTAGAAAAGILPGRPLPVTAIRKTVAWFRAGSGLYRSPGFPGFTVHTGLGEYYGFPDFDGSGVKVGRHDEGIPVSPGEPKHPFGRTAADEEELRAFMEAYLPGASGVLLKGKVCLYERTPDEDFIIGRLPGHPHVSVAAGFSGHGFKFASVVGEILRDLTVNGRSSLDLTPFSPERFN</sequence>
<keyword evidence="9" id="KW-1185">Reference proteome</keyword>
<dbReference type="GeneID" id="95378321"/>
<dbReference type="Gene3D" id="3.50.50.60">
    <property type="entry name" value="FAD/NAD(P)-binding domain"/>
    <property type="match status" value="1"/>
</dbReference>